<dbReference type="PANTHER" id="PTHR43591">
    <property type="entry name" value="METHYLTRANSFERASE"/>
    <property type="match status" value="1"/>
</dbReference>
<sequence length="238" mass="26946">MSRIKVQAHYDEVAEVYDQRYDLRQGRLYHHHLSQTVLDRVAVDGLLLDLGCGTGLFIEHYHKNGGRAIGLDISPGMVKMGRLRCPESEFIVGTADILPFEDESFESIASLLAFTYLNDPDLMLEEAYRILKPGGKIAVCTLGRNMMTLLVPFFYRMGERIGYKKIGVGDFGENYYTGGEMEKMFREAGFVDVGSQRCSFAHYTLSPRIFSMAQRAEPFIEEHLPSFAFNVCVSGRKE</sequence>
<proteinExistence type="predicted"/>
<dbReference type="InterPro" id="IPR013216">
    <property type="entry name" value="Methyltransf_11"/>
</dbReference>
<dbReference type="InterPro" id="IPR029063">
    <property type="entry name" value="SAM-dependent_MTases_sf"/>
</dbReference>
<accession>A0A8J7W8F3</accession>
<evidence type="ECO:0000259" key="1">
    <source>
        <dbReference type="Pfam" id="PF08241"/>
    </source>
</evidence>
<dbReference type="SUPFAM" id="SSF53335">
    <property type="entry name" value="S-adenosyl-L-methionine-dependent methyltransferases"/>
    <property type="match status" value="1"/>
</dbReference>
<organism evidence="2 3">
    <name type="scientific">Methanocalculus chunghsingensis</name>
    <dbReference type="NCBI Taxonomy" id="156457"/>
    <lineage>
        <taxon>Archaea</taxon>
        <taxon>Methanobacteriati</taxon>
        <taxon>Methanobacteriota</taxon>
        <taxon>Stenosarchaea group</taxon>
        <taxon>Methanomicrobia</taxon>
        <taxon>Methanomicrobiales</taxon>
        <taxon>Methanocalculaceae</taxon>
        <taxon>Methanocalculus</taxon>
    </lineage>
</organism>
<dbReference type="Proteomes" id="UP000730161">
    <property type="component" value="Unassembled WGS sequence"/>
</dbReference>
<keyword evidence="3" id="KW-1185">Reference proteome</keyword>
<evidence type="ECO:0000313" key="2">
    <source>
        <dbReference type="EMBL" id="MBR1369398.1"/>
    </source>
</evidence>
<dbReference type="RefSeq" id="WP_211531103.1">
    <property type="nucleotide sequence ID" value="NZ_JWHL01000012.1"/>
</dbReference>
<dbReference type="Pfam" id="PF08241">
    <property type="entry name" value="Methyltransf_11"/>
    <property type="match status" value="1"/>
</dbReference>
<dbReference type="AlphaFoldDB" id="A0A8J7W8F3"/>
<dbReference type="EMBL" id="JWHL01000012">
    <property type="protein sequence ID" value="MBR1369398.1"/>
    <property type="molecule type" value="Genomic_DNA"/>
</dbReference>
<protein>
    <submittedName>
        <fullName evidence="2">Ubiquinone biosynthesis protein UbiE</fullName>
    </submittedName>
</protein>
<evidence type="ECO:0000313" key="3">
    <source>
        <dbReference type="Proteomes" id="UP000730161"/>
    </source>
</evidence>
<dbReference type="Gene3D" id="3.40.50.150">
    <property type="entry name" value="Vaccinia Virus protein VP39"/>
    <property type="match status" value="1"/>
</dbReference>
<dbReference type="OrthoDB" id="1018at2157"/>
<keyword evidence="2" id="KW-0830">Ubiquinone</keyword>
<reference evidence="2" key="1">
    <citation type="submission" date="2014-12" db="EMBL/GenBank/DDBJ databases">
        <authorList>
            <person name="Huang H.-H."/>
            <person name="Chen S.-C."/>
            <person name="Lai M.-C."/>
        </authorList>
    </citation>
    <scope>NUCLEOTIDE SEQUENCE</scope>
    <source>
        <strain evidence="2">K1F9705b</strain>
    </source>
</reference>
<name>A0A8J7W8F3_9EURY</name>
<gene>
    <name evidence="2" type="ORF">RJ53_07785</name>
</gene>
<comment type="caution">
    <text evidence="2">The sequence shown here is derived from an EMBL/GenBank/DDBJ whole genome shotgun (WGS) entry which is preliminary data.</text>
</comment>
<dbReference type="GO" id="GO:0008757">
    <property type="term" value="F:S-adenosylmethionine-dependent methyltransferase activity"/>
    <property type="evidence" value="ECO:0007669"/>
    <property type="project" value="InterPro"/>
</dbReference>
<dbReference type="CDD" id="cd02440">
    <property type="entry name" value="AdoMet_MTases"/>
    <property type="match status" value="1"/>
</dbReference>
<feature type="domain" description="Methyltransferase type 11" evidence="1">
    <location>
        <begin position="48"/>
        <end position="138"/>
    </location>
</feature>